<keyword evidence="1" id="KW-0812">Transmembrane</keyword>
<reference evidence="2 3" key="1">
    <citation type="submission" date="2021-09" db="EMBL/GenBank/DDBJ databases">
        <title>WGS of Mycoplasma sp. Zaradi2 strains.</title>
        <authorList>
            <person name="Spergser J."/>
        </authorList>
    </citation>
    <scope>NUCLEOTIDE SEQUENCE [LARGE SCALE GENOMIC DNA]</scope>
    <source>
        <strain evidence="2 3">1331</strain>
    </source>
</reference>
<accession>A0A953NGD3</accession>
<feature type="transmembrane region" description="Helical" evidence="1">
    <location>
        <begin position="309"/>
        <end position="327"/>
    </location>
</feature>
<feature type="transmembrane region" description="Helical" evidence="1">
    <location>
        <begin position="69"/>
        <end position="92"/>
    </location>
</feature>
<organism evidence="2 3">
    <name type="scientific">Mycoplasma tauri</name>
    <dbReference type="NCBI Taxonomy" id="547987"/>
    <lineage>
        <taxon>Bacteria</taxon>
        <taxon>Bacillati</taxon>
        <taxon>Mycoplasmatota</taxon>
        <taxon>Mollicutes</taxon>
        <taxon>Mycoplasmataceae</taxon>
        <taxon>Mycoplasma</taxon>
    </lineage>
</organism>
<dbReference type="RefSeq" id="WP_223644333.1">
    <property type="nucleotide sequence ID" value="NZ_JAIQBY010000002.1"/>
</dbReference>
<feature type="transmembrane region" description="Helical" evidence="1">
    <location>
        <begin position="186"/>
        <end position="209"/>
    </location>
</feature>
<dbReference type="GO" id="GO:0016020">
    <property type="term" value="C:membrane"/>
    <property type="evidence" value="ECO:0007669"/>
    <property type="project" value="InterPro"/>
</dbReference>
<name>A0A953NGD3_9MOLU</name>
<dbReference type="EMBL" id="JAIQBY010000002">
    <property type="protein sequence ID" value="MBZ4195191.1"/>
    <property type="molecule type" value="Genomic_DNA"/>
</dbReference>
<sequence>MKEQRQSNIKKLFSNFYIFPKLTIRSISFIGILIASSVVIFIVFASFVPFISIPSYKISFIGLPIKISGFIFGPFVGGFVGLISDLISFALFPTFYNIYYTLAAIIDGVIAGLVGFIFLKILKYMFGGQYQDANYENKIYKLTRKLEKLRLEDINSKKITKIENKIILINEKRKVNMIIGSHNKLLNVNLLSSILTVSLIILIISFLVFKVIDAEVIKNYGFGLPKLGLFFLMSSGYCAMIIFLIVARFKMQTKKYLVIVPIVIFSAIIELINVPLLSYADFTATTGSNGSGKIITFMFQHILFSPVKIWFNMFIIFYTFNVVSPLVRKNDGIMY</sequence>
<comment type="caution">
    <text evidence="2">The sequence shown here is derived from an EMBL/GenBank/DDBJ whole genome shotgun (WGS) entry which is preliminary data.</text>
</comment>
<dbReference type="Gene3D" id="1.10.1760.20">
    <property type="match status" value="1"/>
</dbReference>
<dbReference type="Proteomes" id="UP000772186">
    <property type="component" value="Unassembled WGS sequence"/>
</dbReference>
<protein>
    <submittedName>
        <fullName evidence="2">ECF transporter S component</fullName>
    </submittedName>
</protein>
<feature type="transmembrane region" description="Helical" evidence="1">
    <location>
        <begin position="229"/>
        <end position="249"/>
    </location>
</feature>
<evidence type="ECO:0000256" key="1">
    <source>
        <dbReference type="SAM" id="Phobius"/>
    </source>
</evidence>
<feature type="transmembrane region" description="Helical" evidence="1">
    <location>
        <begin position="256"/>
        <end position="280"/>
    </location>
</feature>
<keyword evidence="3" id="KW-1185">Reference proteome</keyword>
<dbReference type="InterPro" id="IPR009825">
    <property type="entry name" value="ECF_substrate-spec-like"/>
</dbReference>
<evidence type="ECO:0000313" key="2">
    <source>
        <dbReference type="EMBL" id="MBZ4195191.1"/>
    </source>
</evidence>
<dbReference type="AlphaFoldDB" id="A0A953NGD3"/>
<keyword evidence="1" id="KW-0472">Membrane</keyword>
<evidence type="ECO:0000313" key="3">
    <source>
        <dbReference type="Proteomes" id="UP000772186"/>
    </source>
</evidence>
<proteinExistence type="predicted"/>
<dbReference type="Pfam" id="PF07155">
    <property type="entry name" value="ECF-ribofla_trS"/>
    <property type="match status" value="1"/>
</dbReference>
<gene>
    <name evidence="2" type="ORF">LAD73_00410</name>
</gene>
<keyword evidence="1" id="KW-1133">Transmembrane helix</keyword>
<feature type="transmembrane region" description="Helical" evidence="1">
    <location>
        <begin position="98"/>
        <end position="119"/>
    </location>
</feature>